<keyword evidence="4" id="KW-0378">Hydrolase</keyword>
<evidence type="ECO:0000256" key="7">
    <source>
        <dbReference type="SAM" id="Phobius"/>
    </source>
</evidence>
<dbReference type="Pfam" id="PF13091">
    <property type="entry name" value="PLDc_2"/>
    <property type="match status" value="2"/>
</dbReference>
<evidence type="ECO:0000313" key="9">
    <source>
        <dbReference type="EMBL" id="PCI77982.1"/>
    </source>
</evidence>
<dbReference type="GO" id="GO:0006793">
    <property type="term" value="P:phosphorus metabolic process"/>
    <property type="evidence" value="ECO:0007669"/>
    <property type="project" value="UniProtKB-ARBA"/>
</dbReference>
<dbReference type="PANTHER" id="PTHR43856">
    <property type="entry name" value="CARDIOLIPIN HYDROLASE"/>
    <property type="match status" value="1"/>
</dbReference>
<keyword evidence="7" id="KW-0472">Membrane</keyword>
<gene>
    <name evidence="9" type="ORF">COB21_02145</name>
</gene>
<feature type="domain" description="PLD phosphodiesterase" evidence="8">
    <location>
        <begin position="116"/>
        <end position="143"/>
    </location>
</feature>
<dbReference type="Gene3D" id="3.30.870.10">
    <property type="entry name" value="Endonuclease Chain A"/>
    <property type="match status" value="2"/>
</dbReference>
<keyword evidence="7" id="KW-1133">Transmembrane helix</keyword>
<dbReference type="GO" id="GO:0004630">
    <property type="term" value="F:phospholipase D activity"/>
    <property type="evidence" value="ECO:0007669"/>
    <property type="project" value="UniProtKB-EC"/>
</dbReference>
<reference evidence="10" key="1">
    <citation type="submission" date="2017-08" db="EMBL/GenBank/DDBJ databases">
        <title>A dynamic microbial community with high functional redundancy inhabits the cold, oxic subseafloor aquifer.</title>
        <authorList>
            <person name="Tully B.J."/>
            <person name="Wheat C.G."/>
            <person name="Glazer B.T."/>
            <person name="Huber J.A."/>
        </authorList>
    </citation>
    <scope>NUCLEOTIDE SEQUENCE [LARGE SCALE GENOMIC DNA]</scope>
</reference>
<evidence type="ECO:0000256" key="4">
    <source>
        <dbReference type="ARBA" id="ARBA00022801"/>
    </source>
</evidence>
<dbReference type="PROSITE" id="PS50035">
    <property type="entry name" value="PLD"/>
    <property type="match status" value="2"/>
</dbReference>
<dbReference type="EC" id="3.1.4.4" evidence="3"/>
<protein>
    <recommendedName>
        <fullName evidence="3">phospholipase D</fullName>
        <ecNumber evidence="3">3.1.4.4</ecNumber>
    </recommendedName>
</protein>
<feature type="domain" description="PLD phosphodiesterase" evidence="8">
    <location>
        <begin position="264"/>
        <end position="291"/>
    </location>
</feature>
<proteinExistence type="inferred from homology"/>
<sequence length="326" mass="36637">MLKGKRFKAFSLTIALLFLLLFFLWVIYIPLPCPENPIVLYDSQAVSLRSPLITFIHGAKKRIHLSSFSFNDPLLANILMKKRVQGCDVVVGYDKRYKKKVERLFPQSSFLKPLSAKGLAHEKTALIDHTILFLSSSNLTLASSQVHRNITLGFFSPQLVSLWEEEVAEAKVNLGTSQVHFFRLPQAGTNALSTLISTLDQAKKSISVAMFTFTHQKIGESLIRAKNRGVDVTIFADKTCAKGASFSLLKKIEGCGIKIYRSKGEALLHHKWALIDHREFLFGSANWTNAAFLKNCDFIIKIDKLPKSDLLTLKKVIARLELVCEN</sequence>
<keyword evidence="5" id="KW-0442">Lipid degradation</keyword>
<evidence type="ECO:0000313" key="10">
    <source>
        <dbReference type="Proteomes" id="UP000218775"/>
    </source>
</evidence>
<dbReference type="InterPro" id="IPR025202">
    <property type="entry name" value="PLD-like_dom"/>
</dbReference>
<evidence type="ECO:0000256" key="1">
    <source>
        <dbReference type="ARBA" id="ARBA00000798"/>
    </source>
</evidence>
<dbReference type="AlphaFoldDB" id="A0A2A4X5P9"/>
<comment type="caution">
    <text evidence="9">The sequence shown here is derived from an EMBL/GenBank/DDBJ whole genome shotgun (WGS) entry which is preliminary data.</text>
</comment>
<dbReference type="InterPro" id="IPR001736">
    <property type="entry name" value="PLipase_D/transphosphatidylase"/>
</dbReference>
<keyword evidence="6" id="KW-0443">Lipid metabolism</keyword>
<name>A0A2A4X5P9_UNCAE</name>
<comment type="similarity">
    <text evidence="2">Belongs to the phospholipase D family.</text>
</comment>
<dbReference type="PANTHER" id="PTHR43856:SF1">
    <property type="entry name" value="MITOCHONDRIAL CARDIOLIPIN HYDROLASE"/>
    <property type="match status" value="1"/>
</dbReference>
<evidence type="ECO:0000256" key="3">
    <source>
        <dbReference type="ARBA" id="ARBA00012027"/>
    </source>
</evidence>
<dbReference type="SUPFAM" id="SSF56024">
    <property type="entry name" value="Phospholipase D/nuclease"/>
    <property type="match status" value="2"/>
</dbReference>
<evidence type="ECO:0000256" key="5">
    <source>
        <dbReference type="ARBA" id="ARBA00022963"/>
    </source>
</evidence>
<dbReference type="GO" id="GO:0016891">
    <property type="term" value="F:RNA endonuclease activity producing 5'-phosphomonoesters, hydrolytic mechanism"/>
    <property type="evidence" value="ECO:0007669"/>
    <property type="project" value="TreeGrafter"/>
</dbReference>
<dbReference type="EMBL" id="NVUK01000010">
    <property type="protein sequence ID" value="PCI77982.1"/>
    <property type="molecule type" value="Genomic_DNA"/>
</dbReference>
<dbReference type="GO" id="GO:0016042">
    <property type="term" value="P:lipid catabolic process"/>
    <property type="evidence" value="ECO:0007669"/>
    <property type="project" value="UniProtKB-KW"/>
</dbReference>
<evidence type="ECO:0000256" key="6">
    <source>
        <dbReference type="ARBA" id="ARBA00023098"/>
    </source>
</evidence>
<keyword evidence="7" id="KW-0812">Transmembrane</keyword>
<dbReference type="SMART" id="SM00155">
    <property type="entry name" value="PLDc"/>
    <property type="match status" value="2"/>
</dbReference>
<organism evidence="9 10">
    <name type="scientific">Aerophobetes bacterium</name>
    <dbReference type="NCBI Taxonomy" id="2030807"/>
    <lineage>
        <taxon>Bacteria</taxon>
        <taxon>Candidatus Aerophobota</taxon>
    </lineage>
</organism>
<dbReference type="InterPro" id="IPR051406">
    <property type="entry name" value="PLD_domain"/>
</dbReference>
<evidence type="ECO:0000256" key="2">
    <source>
        <dbReference type="ARBA" id="ARBA00008664"/>
    </source>
</evidence>
<accession>A0A2A4X5P9</accession>
<comment type="catalytic activity">
    <reaction evidence="1">
        <text>a 1,2-diacyl-sn-glycero-3-phosphocholine + H2O = a 1,2-diacyl-sn-glycero-3-phosphate + choline + H(+)</text>
        <dbReference type="Rhea" id="RHEA:14445"/>
        <dbReference type="ChEBI" id="CHEBI:15354"/>
        <dbReference type="ChEBI" id="CHEBI:15377"/>
        <dbReference type="ChEBI" id="CHEBI:15378"/>
        <dbReference type="ChEBI" id="CHEBI:57643"/>
        <dbReference type="ChEBI" id="CHEBI:58608"/>
        <dbReference type="EC" id="3.1.4.4"/>
    </reaction>
</comment>
<evidence type="ECO:0000259" key="8">
    <source>
        <dbReference type="PROSITE" id="PS50035"/>
    </source>
</evidence>
<dbReference type="Proteomes" id="UP000218775">
    <property type="component" value="Unassembled WGS sequence"/>
</dbReference>
<feature type="transmembrane region" description="Helical" evidence="7">
    <location>
        <begin position="12"/>
        <end position="31"/>
    </location>
</feature>